<feature type="signal peptide" evidence="1">
    <location>
        <begin position="1"/>
        <end position="28"/>
    </location>
</feature>
<proteinExistence type="predicted"/>
<dbReference type="Proteomes" id="UP000198402">
    <property type="component" value="Unassembled WGS sequence"/>
</dbReference>
<evidence type="ECO:0000313" key="3">
    <source>
        <dbReference type="Proteomes" id="UP000198402"/>
    </source>
</evidence>
<keyword evidence="3" id="KW-1185">Reference proteome</keyword>
<dbReference type="RefSeq" id="WP_054656349.1">
    <property type="nucleotide sequence ID" value="NZ_BBFL01000020.1"/>
</dbReference>
<evidence type="ECO:0000313" key="2">
    <source>
        <dbReference type="EMBL" id="GAX01128.1"/>
    </source>
</evidence>
<keyword evidence="1" id="KW-0732">Signal</keyword>
<feature type="chain" id="PRO_5011111343" evidence="1">
    <location>
        <begin position="29"/>
        <end position="271"/>
    </location>
</feature>
<reference evidence="2 3" key="1">
    <citation type="submission" date="2015-11" db="EMBL/GenBank/DDBJ databases">
        <title>Draft genome sequences of new species of the genus Lactobacillus isolated from orchardgrass silage.</title>
        <authorList>
            <person name="Tohno M."/>
            <person name="Tanizawa Y."/>
            <person name="Arita M."/>
        </authorList>
    </citation>
    <scope>NUCLEOTIDE SEQUENCE [LARGE SCALE GENOMIC DNA]</scope>
    <source>
        <strain evidence="2 3">IWT126</strain>
    </source>
</reference>
<comment type="caution">
    <text evidence="2">The sequence shown here is derived from an EMBL/GenBank/DDBJ whole genome shotgun (WGS) entry which is preliminary data.</text>
</comment>
<protein>
    <submittedName>
        <fullName evidence="2">Uncharacterized protein</fullName>
    </submittedName>
</protein>
<sequence length="271" mass="31227">MKLRNYVLLGIASLSLGIVAITSQPAQASAAAVPARMRHDWHANKWGESYYLNCHKYHANFYDGAWHTLYYSPAGYNKYNLNPAHHSYDGVSMTYKSAHRVTVLYDTAYLHFTRGSSHEMSPKKVNFRTADNINFFYNSWSPAYLDIHSTGIDLYGSADNAENQNDSVGTFSNVRKQVSAKWINENEQSNVLMLKVNGKVYYSDNKGHDIRPYSAHREKDGIWSSFKPTSKYARLKKSTHVYVGTEWTYENDTDTDLKTYKYNGSHWKFEY</sequence>
<dbReference type="OrthoDB" id="2329622at2"/>
<accession>A0A1Z5IHM5</accession>
<organism evidence="2 3">
    <name type="scientific">Secundilactobacillus silagei JCM 19001</name>
    <dbReference type="NCBI Taxonomy" id="1302250"/>
    <lineage>
        <taxon>Bacteria</taxon>
        <taxon>Bacillati</taxon>
        <taxon>Bacillota</taxon>
        <taxon>Bacilli</taxon>
        <taxon>Lactobacillales</taxon>
        <taxon>Lactobacillaceae</taxon>
        <taxon>Secundilactobacillus</taxon>
    </lineage>
</organism>
<name>A0A1Z5IHM5_9LACO</name>
<gene>
    <name evidence="2" type="ORF">IWT126_01153</name>
</gene>
<evidence type="ECO:0000256" key="1">
    <source>
        <dbReference type="SAM" id="SignalP"/>
    </source>
</evidence>
<dbReference type="AlphaFoldDB" id="A0A1Z5IHM5"/>
<dbReference type="EMBL" id="BCMG01000005">
    <property type="protein sequence ID" value="GAX01128.1"/>
    <property type="molecule type" value="Genomic_DNA"/>
</dbReference>
<dbReference type="STRING" id="1302250.GCA_001313225_03301"/>